<reference evidence="1 2" key="1">
    <citation type="journal article" date="2023" name="Microbiol. Spectr.">
        <title>Synergy between Genome Mining, Metabolomics, and Bioinformatics Uncovers Antibacterial Chlorinated Carbazole Alkaloids and Their Biosynthetic Gene Cluster from Streptomyces tubbatahanensis sp. nov., a Novel Actinomycete Isolated from Sulu Sea, Philippines.</title>
        <authorList>
            <person name="Tenebro C.P."/>
            <person name="Trono D.J.V.L."/>
            <person name="Balida L.A.P."/>
            <person name="Bayog L.K.A."/>
            <person name="Bruna J.R."/>
            <person name="Sabido E.M."/>
            <person name="Caspe D.P.C."/>
            <person name="de Los Santos E.L.C."/>
            <person name="Saludes J.P."/>
            <person name="Dalisay D.S."/>
        </authorList>
    </citation>
    <scope>NUCLEOTIDE SEQUENCE [LARGE SCALE GENOMIC DNA]</scope>
    <source>
        <strain evidence="1 2">DSD3025</strain>
    </source>
</reference>
<dbReference type="RefSeq" id="WP_242748362.1">
    <property type="nucleotide sequence ID" value="NZ_CP093846.1"/>
</dbReference>
<evidence type="ECO:0000313" key="2">
    <source>
        <dbReference type="Proteomes" id="UP001202244"/>
    </source>
</evidence>
<evidence type="ECO:0000313" key="1">
    <source>
        <dbReference type="EMBL" id="UNS95031.1"/>
    </source>
</evidence>
<name>A0ABY3XKV8_9ACTN</name>
<dbReference type="EMBL" id="CP093846">
    <property type="protein sequence ID" value="UNS95031.1"/>
    <property type="molecule type" value="Genomic_DNA"/>
</dbReference>
<accession>A0ABY3XKV8</accession>
<sequence length="47" mass="5348">MAENNEGDFVKFLNEFETSEPEHMATAHHSAVNVREWAEPTKSETKA</sequence>
<organism evidence="1 2">
    <name type="scientific">Streptomyces tubbatahanensis</name>
    <dbReference type="NCBI Taxonomy" id="2923272"/>
    <lineage>
        <taxon>Bacteria</taxon>
        <taxon>Bacillati</taxon>
        <taxon>Actinomycetota</taxon>
        <taxon>Actinomycetes</taxon>
        <taxon>Kitasatosporales</taxon>
        <taxon>Streptomycetaceae</taxon>
        <taxon>Streptomyces</taxon>
    </lineage>
</organism>
<proteinExistence type="predicted"/>
<dbReference type="Proteomes" id="UP001202244">
    <property type="component" value="Chromosome"/>
</dbReference>
<protein>
    <submittedName>
        <fullName evidence="1">Uncharacterized protein</fullName>
    </submittedName>
</protein>
<keyword evidence="2" id="KW-1185">Reference proteome</keyword>
<gene>
    <name evidence="1" type="ORF">MMF93_00045</name>
</gene>